<evidence type="ECO:0000259" key="2">
    <source>
        <dbReference type="PROSITE" id="PS50060"/>
    </source>
</evidence>
<dbReference type="SUPFAM" id="SSF49899">
    <property type="entry name" value="Concanavalin A-like lectins/glucanases"/>
    <property type="match status" value="1"/>
</dbReference>
<dbReference type="InterPro" id="IPR000998">
    <property type="entry name" value="MAM_dom"/>
</dbReference>
<dbReference type="PROSITE" id="PS50060">
    <property type="entry name" value="MAM_2"/>
    <property type="match status" value="1"/>
</dbReference>
<protein>
    <submittedName>
        <fullName evidence="3">MAM and LDL-receptor class a domain-containing protein 2</fullName>
    </submittedName>
</protein>
<sequence length="120" mass="12995">MEGPGFLPLLLLATLSVSTWAQNLNCDFEKDFCSWSQSPDSKRDWARLKGSTLTAGTGPIKDHTSGTLGFTIVIDIGITQSPVICEEYREGDSRRDSAAGVSQSRMRGVSVTGRSLRVSL</sequence>
<keyword evidence="4" id="KW-1185">Reference proteome</keyword>
<feature type="chain" id="PRO_5043382890" evidence="1">
    <location>
        <begin position="22"/>
        <end position="120"/>
    </location>
</feature>
<dbReference type="AlphaFoldDB" id="A0AAV3YS05"/>
<evidence type="ECO:0000313" key="3">
    <source>
        <dbReference type="EMBL" id="GFN85239.1"/>
    </source>
</evidence>
<comment type="caution">
    <text evidence="3">The sequence shown here is derived from an EMBL/GenBank/DDBJ whole genome shotgun (WGS) entry which is preliminary data.</text>
</comment>
<name>A0AAV3YS05_9GAST</name>
<dbReference type="InterPro" id="IPR013320">
    <property type="entry name" value="ConA-like_dom_sf"/>
</dbReference>
<feature type="signal peptide" evidence="1">
    <location>
        <begin position="1"/>
        <end position="21"/>
    </location>
</feature>
<dbReference type="Proteomes" id="UP000735302">
    <property type="component" value="Unassembled WGS sequence"/>
</dbReference>
<proteinExistence type="predicted"/>
<dbReference type="Pfam" id="PF00629">
    <property type="entry name" value="MAM"/>
    <property type="match status" value="1"/>
</dbReference>
<dbReference type="EMBL" id="BLXT01001388">
    <property type="protein sequence ID" value="GFN85239.1"/>
    <property type="molecule type" value="Genomic_DNA"/>
</dbReference>
<feature type="domain" description="MAM" evidence="2">
    <location>
        <begin position="24"/>
        <end position="75"/>
    </location>
</feature>
<evidence type="ECO:0000313" key="4">
    <source>
        <dbReference type="Proteomes" id="UP000735302"/>
    </source>
</evidence>
<accession>A0AAV3YS05</accession>
<keyword evidence="1" id="KW-0732">Signal</keyword>
<gene>
    <name evidence="3" type="ORF">PoB_001174500</name>
</gene>
<reference evidence="3 4" key="1">
    <citation type="journal article" date="2021" name="Elife">
        <title>Chloroplast acquisition without the gene transfer in kleptoplastic sea slugs, Plakobranchus ocellatus.</title>
        <authorList>
            <person name="Maeda T."/>
            <person name="Takahashi S."/>
            <person name="Yoshida T."/>
            <person name="Shimamura S."/>
            <person name="Takaki Y."/>
            <person name="Nagai Y."/>
            <person name="Toyoda A."/>
            <person name="Suzuki Y."/>
            <person name="Arimoto A."/>
            <person name="Ishii H."/>
            <person name="Satoh N."/>
            <person name="Nishiyama T."/>
            <person name="Hasebe M."/>
            <person name="Maruyama T."/>
            <person name="Minagawa J."/>
            <person name="Obokata J."/>
            <person name="Shigenobu S."/>
        </authorList>
    </citation>
    <scope>NUCLEOTIDE SEQUENCE [LARGE SCALE GENOMIC DNA]</scope>
</reference>
<evidence type="ECO:0000256" key="1">
    <source>
        <dbReference type="SAM" id="SignalP"/>
    </source>
</evidence>
<dbReference type="Gene3D" id="2.60.120.200">
    <property type="match status" value="1"/>
</dbReference>
<dbReference type="GO" id="GO:0016020">
    <property type="term" value="C:membrane"/>
    <property type="evidence" value="ECO:0007669"/>
    <property type="project" value="InterPro"/>
</dbReference>
<organism evidence="3 4">
    <name type="scientific">Plakobranchus ocellatus</name>
    <dbReference type="NCBI Taxonomy" id="259542"/>
    <lineage>
        <taxon>Eukaryota</taxon>
        <taxon>Metazoa</taxon>
        <taxon>Spiralia</taxon>
        <taxon>Lophotrochozoa</taxon>
        <taxon>Mollusca</taxon>
        <taxon>Gastropoda</taxon>
        <taxon>Heterobranchia</taxon>
        <taxon>Euthyneura</taxon>
        <taxon>Panpulmonata</taxon>
        <taxon>Sacoglossa</taxon>
        <taxon>Placobranchoidea</taxon>
        <taxon>Plakobranchidae</taxon>
        <taxon>Plakobranchus</taxon>
    </lineage>
</organism>